<feature type="transmembrane region" description="Helical" evidence="5">
    <location>
        <begin position="140"/>
        <end position="163"/>
    </location>
</feature>
<comment type="subcellular location">
    <subcellularLocation>
        <location evidence="1">Membrane</location>
        <topology evidence="1">Multi-pass membrane protein</topology>
    </subcellularLocation>
</comment>
<keyword evidence="3 5" id="KW-1133">Transmembrane helix</keyword>
<sequence length="399" mass="41365">MDRTRFTLCLCAFNGGMSVAIILPILAPLIRELGLSETQGGWMISLGSLAMALMGLKWGALSDRLGRKPVLMIGFGGLFLGWTSFTLLAWSGLSGLLQGTALFFSLIAARTLVGGFLSAPPSSTQAYMADTTSTPAERGAGMAMIGAAGGLGMVVGPALSAALVLHGLLWPLMLAAALPLVMLVVVAVMLPAAAPRPRNPGTARLSPLHPGLRNWLLIGLVTMISVVTINLTAGFYFQDRLGLDARETASLLAIGLTLVGVMLMTAQTLQARVMRWPPRRLVLTGAPLLALGAVVMLASAQALSYCVAYALFGAGIGLILPGFMAGASLAAPEGRQGAVAGLCQLMQGLGTIVAPLASTALYRLEPTLPFWMLLALAALAALAALRAPKEEKRPNDALA</sequence>
<feature type="transmembrane region" description="Helical" evidence="5">
    <location>
        <begin position="281"/>
        <end position="303"/>
    </location>
</feature>
<organism evidence="7 8">
    <name type="scientific">Halotalea alkalilenta</name>
    <dbReference type="NCBI Taxonomy" id="376489"/>
    <lineage>
        <taxon>Bacteria</taxon>
        <taxon>Pseudomonadati</taxon>
        <taxon>Pseudomonadota</taxon>
        <taxon>Gammaproteobacteria</taxon>
        <taxon>Oceanospirillales</taxon>
        <taxon>Halomonadaceae</taxon>
        <taxon>Halotalea</taxon>
    </lineage>
</organism>
<evidence type="ECO:0000256" key="1">
    <source>
        <dbReference type="ARBA" id="ARBA00004141"/>
    </source>
</evidence>
<name>A0A172YHY8_9GAMM</name>
<feature type="transmembrane region" description="Helical" evidence="5">
    <location>
        <begin position="249"/>
        <end position="269"/>
    </location>
</feature>
<feature type="transmembrane region" description="Helical" evidence="5">
    <location>
        <begin position="338"/>
        <end position="362"/>
    </location>
</feature>
<dbReference type="InterPro" id="IPR036259">
    <property type="entry name" value="MFS_trans_sf"/>
</dbReference>
<dbReference type="Proteomes" id="UP000077875">
    <property type="component" value="Chromosome"/>
</dbReference>
<evidence type="ECO:0000313" key="8">
    <source>
        <dbReference type="Proteomes" id="UP000077875"/>
    </source>
</evidence>
<accession>A0A172YHY8</accession>
<dbReference type="Gene3D" id="1.20.1250.20">
    <property type="entry name" value="MFS general substrate transporter like domains"/>
    <property type="match status" value="1"/>
</dbReference>
<dbReference type="PANTHER" id="PTHR23546">
    <property type="entry name" value="TRANSPORT PROTEIN"/>
    <property type="match status" value="1"/>
</dbReference>
<feature type="transmembrane region" description="Helical" evidence="5">
    <location>
        <begin position="96"/>
        <end position="119"/>
    </location>
</feature>
<feature type="domain" description="Major facilitator superfamily (MFS) profile" evidence="6">
    <location>
        <begin position="4"/>
        <end position="392"/>
    </location>
</feature>
<dbReference type="KEGG" id="haa:A5892_16405"/>
<evidence type="ECO:0000313" key="7">
    <source>
        <dbReference type="EMBL" id="ANF58851.1"/>
    </source>
</evidence>
<feature type="transmembrane region" description="Helical" evidence="5">
    <location>
        <begin position="169"/>
        <end position="194"/>
    </location>
</feature>
<evidence type="ECO:0000256" key="4">
    <source>
        <dbReference type="ARBA" id="ARBA00023136"/>
    </source>
</evidence>
<feature type="transmembrane region" description="Helical" evidence="5">
    <location>
        <begin position="309"/>
        <end position="331"/>
    </location>
</feature>
<feature type="transmembrane region" description="Helical" evidence="5">
    <location>
        <begin position="215"/>
        <end position="237"/>
    </location>
</feature>
<evidence type="ECO:0000256" key="3">
    <source>
        <dbReference type="ARBA" id="ARBA00022989"/>
    </source>
</evidence>
<keyword evidence="4 5" id="KW-0472">Membrane</keyword>
<evidence type="ECO:0000259" key="6">
    <source>
        <dbReference type="PROSITE" id="PS50850"/>
    </source>
</evidence>
<dbReference type="Pfam" id="PF07690">
    <property type="entry name" value="MFS_1"/>
    <property type="match status" value="1"/>
</dbReference>
<dbReference type="PRINTS" id="PR01035">
    <property type="entry name" value="TCRTETA"/>
</dbReference>
<protein>
    <recommendedName>
        <fullName evidence="6">Major facilitator superfamily (MFS) profile domain-containing protein</fullName>
    </recommendedName>
</protein>
<dbReference type="AlphaFoldDB" id="A0A172YHY8"/>
<keyword evidence="2 5" id="KW-0812">Transmembrane</keyword>
<evidence type="ECO:0000256" key="2">
    <source>
        <dbReference type="ARBA" id="ARBA00022692"/>
    </source>
</evidence>
<reference evidence="7 8" key="1">
    <citation type="submission" date="2016-04" db="EMBL/GenBank/DDBJ databases">
        <title>Complete Genome Sequence of Halotalea alkalilenta IHB B 13600.</title>
        <authorList>
            <person name="Swarnkar M.K."/>
            <person name="Sharma A."/>
            <person name="Kaushal K."/>
            <person name="Soni R."/>
            <person name="Rana S."/>
            <person name="Singh A.K."/>
            <person name="Gulati A."/>
        </authorList>
    </citation>
    <scope>NUCLEOTIDE SEQUENCE [LARGE SCALE GENOMIC DNA]</scope>
    <source>
        <strain evidence="7 8">IHB B 13600</strain>
    </source>
</reference>
<evidence type="ECO:0000256" key="5">
    <source>
        <dbReference type="SAM" id="Phobius"/>
    </source>
</evidence>
<feature type="transmembrane region" description="Helical" evidence="5">
    <location>
        <begin position="39"/>
        <end position="58"/>
    </location>
</feature>
<gene>
    <name evidence="7" type="ORF">A5892_16405</name>
</gene>
<dbReference type="GO" id="GO:0022857">
    <property type="term" value="F:transmembrane transporter activity"/>
    <property type="evidence" value="ECO:0007669"/>
    <property type="project" value="InterPro"/>
</dbReference>
<dbReference type="InterPro" id="IPR001958">
    <property type="entry name" value="Tet-R_TetA/multi-R_MdtG-like"/>
</dbReference>
<keyword evidence="8" id="KW-1185">Reference proteome</keyword>
<dbReference type="RefSeq" id="WP_064123706.1">
    <property type="nucleotide sequence ID" value="NZ_CP015243.1"/>
</dbReference>
<dbReference type="PROSITE" id="PS50850">
    <property type="entry name" value="MFS"/>
    <property type="match status" value="1"/>
</dbReference>
<dbReference type="InterPro" id="IPR020846">
    <property type="entry name" value="MFS_dom"/>
</dbReference>
<dbReference type="GO" id="GO:0016020">
    <property type="term" value="C:membrane"/>
    <property type="evidence" value="ECO:0007669"/>
    <property type="project" value="UniProtKB-SubCell"/>
</dbReference>
<dbReference type="PANTHER" id="PTHR23546:SF1">
    <property type="entry name" value="MEMBRANE PROTEIN"/>
    <property type="match status" value="1"/>
</dbReference>
<dbReference type="SUPFAM" id="SSF103473">
    <property type="entry name" value="MFS general substrate transporter"/>
    <property type="match status" value="1"/>
</dbReference>
<dbReference type="STRING" id="376489.A5892_16405"/>
<proteinExistence type="predicted"/>
<dbReference type="EMBL" id="CP015243">
    <property type="protein sequence ID" value="ANF58851.1"/>
    <property type="molecule type" value="Genomic_DNA"/>
</dbReference>
<feature type="transmembrane region" description="Helical" evidence="5">
    <location>
        <begin position="70"/>
        <end position="90"/>
    </location>
</feature>
<dbReference type="InterPro" id="IPR011701">
    <property type="entry name" value="MFS"/>
</dbReference>
<feature type="transmembrane region" description="Helical" evidence="5">
    <location>
        <begin position="7"/>
        <end position="27"/>
    </location>
</feature>
<feature type="transmembrane region" description="Helical" evidence="5">
    <location>
        <begin position="368"/>
        <end position="385"/>
    </location>
</feature>